<dbReference type="EMBL" id="SUMC01000004">
    <property type="protein sequence ID" value="TKA12321.1"/>
    <property type="molecule type" value="Genomic_DNA"/>
</dbReference>
<proteinExistence type="predicted"/>
<comment type="caution">
    <text evidence="1">The sequence shown here is derived from an EMBL/GenBank/DDBJ whole genome shotgun (WGS) entry which is preliminary data.</text>
</comment>
<gene>
    <name evidence="1" type="ORF">FCI23_05730</name>
</gene>
<protein>
    <recommendedName>
        <fullName evidence="3">Transposase DDE domain-containing protein</fullName>
    </recommendedName>
</protein>
<reference evidence="1 2" key="1">
    <citation type="submission" date="2019-04" db="EMBL/GenBank/DDBJ databases">
        <title>Streptomyces oryziradicis sp. nov., a novel actinomycete isolated from rhizosphere soil of rice (Oryza sativa L.).</title>
        <authorList>
            <person name="Li C."/>
        </authorList>
    </citation>
    <scope>NUCLEOTIDE SEQUENCE [LARGE SCALE GENOMIC DNA]</scope>
    <source>
        <strain evidence="1 2">NEAU-C40</strain>
    </source>
</reference>
<dbReference type="AlphaFoldDB" id="A0A4U0SUT5"/>
<accession>A0A4U0SUT5</accession>
<evidence type="ECO:0008006" key="3">
    <source>
        <dbReference type="Google" id="ProtNLM"/>
    </source>
</evidence>
<dbReference type="Proteomes" id="UP000305778">
    <property type="component" value="Unassembled WGS sequence"/>
</dbReference>
<sequence>MLAPIGAARRRIATVRRLLIRRAARWTTTARRHELHYTQAANGLIAQALARIRAHRRLLAA</sequence>
<organism evidence="1 2">
    <name type="scientific">Actinacidiphila oryziradicis</name>
    <dbReference type="NCBI Taxonomy" id="2571141"/>
    <lineage>
        <taxon>Bacteria</taxon>
        <taxon>Bacillati</taxon>
        <taxon>Actinomycetota</taxon>
        <taxon>Actinomycetes</taxon>
        <taxon>Kitasatosporales</taxon>
        <taxon>Streptomycetaceae</taxon>
        <taxon>Actinacidiphila</taxon>
    </lineage>
</organism>
<name>A0A4U0SUT5_9ACTN</name>
<dbReference type="RefSeq" id="WP_136722355.1">
    <property type="nucleotide sequence ID" value="NZ_SUMC01000004.1"/>
</dbReference>
<evidence type="ECO:0000313" key="1">
    <source>
        <dbReference type="EMBL" id="TKA12321.1"/>
    </source>
</evidence>
<keyword evidence="2" id="KW-1185">Reference proteome</keyword>
<evidence type="ECO:0000313" key="2">
    <source>
        <dbReference type="Proteomes" id="UP000305778"/>
    </source>
</evidence>